<keyword evidence="3" id="KW-1185">Reference proteome</keyword>
<evidence type="ECO:0000313" key="2">
    <source>
        <dbReference type="EMBL" id="RZU39799.1"/>
    </source>
</evidence>
<dbReference type="CDD" id="cd04301">
    <property type="entry name" value="NAT_SF"/>
    <property type="match status" value="1"/>
</dbReference>
<dbReference type="RefSeq" id="WP_165419933.1">
    <property type="nucleotide sequence ID" value="NZ_SHKW01000001.1"/>
</dbReference>
<evidence type="ECO:0000259" key="1">
    <source>
        <dbReference type="PROSITE" id="PS51186"/>
    </source>
</evidence>
<organism evidence="2 3">
    <name type="scientific">Edaphobacter modestus</name>
    <dbReference type="NCBI Taxonomy" id="388466"/>
    <lineage>
        <taxon>Bacteria</taxon>
        <taxon>Pseudomonadati</taxon>
        <taxon>Acidobacteriota</taxon>
        <taxon>Terriglobia</taxon>
        <taxon>Terriglobales</taxon>
        <taxon>Acidobacteriaceae</taxon>
        <taxon>Edaphobacter</taxon>
    </lineage>
</organism>
<dbReference type="InterPro" id="IPR013653">
    <property type="entry name" value="GCN5-like_dom"/>
</dbReference>
<dbReference type="SUPFAM" id="SSF55729">
    <property type="entry name" value="Acyl-CoA N-acyltransferases (Nat)"/>
    <property type="match status" value="1"/>
</dbReference>
<dbReference type="GO" id="GO:0016747">
    <property type="term" value="F:acyltransferase activity, transferring groups other than amino-acyl groups"/>
    <property type="evidence" value="ECO:0007669"/>
    <property type="project" value="InterPro"/>
</dbReference>
<evidence type="ECO:0000313" key="3">
    <source>
        <dbReference type="Proteomes" id="UP000292958"/>
    </source>
</evidence>
<comment type="caution">
    <text evidence="2">The sequence shown here is derived from an EMBL/GenBank/DDBJ whole genome shotgun (WGS) entry which is preliminary data.</text>
</comment>
<dbReference type="InterPro" id="IPR000182">
    <property type="entry name" value="GNAT_dom"/>
</dbReference>
<dbReference type="Gene3D" id="3.40.630.30">
    <property type="match status" value="1"/>
</dbReference>
<feature type="domain" description="N-acetyltransferase" evidence="1">
    <location>
        <begin position="86"/>
        <end position="227"/>
    </location>
</feature>
<protein>
    <submittedName>
        <fullName evidence="2">FR47-like protein</fullName>
    </submittedName>
</protein>
<name>A0A4Q7YSC2_9BACT</name>
<dbReference type="Pfam" id="PF08445">
    <property type="entry name" value="FR47"/>
    <property type="match status" value="1"/>
</dbReference>
<reference evidence="2 3" key="1">
    <citation type="submission" date="2019-02" db="EMBL/GenBank/DDBJ databases">
        <title>Genomic Encyclopedia of Archaeal and Bacterial Type Strains, Phase II (KMG-II): from individual species to whole genera.</title>
        <authorList>
            <person name="Goeker M."/>
        </authorList>
    </citation>
    <scope>NUCLEOTIDE SEQUENCE [LARGE SCALE GENOMIC DNA]</scope>
    <source>
        <strain evidence="2 3">DSM 18101</strain>
    </source>
</reference>
<proteinExistence type="predicted"/>
<sequence>MFPNPFWQALTTEHAAIAVGEGLARRYPADVIPFAGVADTGEEAMRALRDLLEPGEAIYVAGDKLELIPGLEQVREIAGYQMSFSSDVMEPGEASAPPIELLASEHASDMVGLTDVAFPGFFRKKTHVLGSYWGIRRDGKLVAMAGERVALPGFREISAVCTHPSYTGKGYAAVLIRHILRVHSVRALRSFLHVAAANERAISLYERLGFVKTETIIFRQIRRPGPR</sequence>
<dbReference type="AlphaFoldDB" id="A0A4Q7YSC2"/>
<dbReference type="PROSITE" id="PS51186">
    <property type="entry name" value="GNAT"/>
    <property type="match status" value="1"/>
</dbReference>
<accession>A0A4Q7YSC2</accession>
<dbReference type="Proteomes" id="UP000292958">
    <property type="component" value="Unassembled WGS sequence"/>
</dbReference>
<dbReference type="EMBL" id="SHKW01000001">
    <property type="protein sequence ID" value="RZU39799.1"/>
    <property type="molecule type" value="Genomic_DNA"/>
</dbReference>
<dbReference type="InterPro" id="IPR016181">
    <property type="entry name" value="Acyl_CoA_acyltransferase"/>
</dbReference>
<gene>
    <name evidence="2" type="ORF">BDD14_1194</name>
</gene>